<feature type="compositionally biased region" description="Low complexity" evidence="1">
    <location>
        <begin position="163"/>
        <end position="174"/>
    </location>
</feature>
<evidence type="ECO:0000313" key="4">
    <source>
        <dbReference type="Proteomes" id="UP000799750"/>
    </source>
</evidence>
<name>A0A6A6QJ59_9PEZI</name>
<feature type="compositionally biased region" description="Acidic residues" evidence="1">
    <location>
        <begin position="46"/>
        <end position="61"/>
    </location>
</feature>
<feature type="compositionally biased region" description="Low complexity" evidence="1">
    <location>
        <begin position="291"/>
        <end position="301"/>
    </location>
</feature>
<evidence type="ECO:0000313" key="3">
    <source>
        <dbReference type="EMBL" id="KAF2492046.1"/>
    </source>
</evidence>
<feature type="transmembrane region" description="Helical" evidence="2">
    <location>
        <begin position="20"/>
        <end position="42"/>
    </location>
</feature>
<organism evidence="3 4">
    <name type="scientific">Lophium mytilinum</name>
    <dbReference type="NCBI Taxonomy" id="390894"/>
    <lineage>
        <taxon>Eukaryota</taxon>
        <taxon>Fungi</taxon>
        <taxon>Dikarya</taxon>
        <taxon>Ascomycota</taxon>
        <taxon>Pezizomycotina</taxon>
        <taxon>Dothideomycetes</taxon>
        <taxon>Pleosporomycetidae</taxon>
        <taxon>Mytilinidiales</taxon>
        <taxon>Mytilinidiaceae</taxon>
        <taxon>Lophium</taxon>
    </lineage>
</organism>
<keyword evidence="2" id="KW-0812">Transmembrane</keyword>
<accession>A0A6A6QJ59</accession>
<feature type="region of interest" description="Disordered" evidence="1">
    <location>
        <begin position="163"/>
        <end position="185"/>
    </location>
</feature>
<gene>
    <name evidence="3" type="ORF">BU16DRAFT_529426</name>
</gene>
<reference evidence="3" key="1">
    <citation type="journal article" date="2020" name="Stud. Mycol.">
        <title>101 Dothideomycetes genomes: a test case for predicting lifestyles and emergence of pathogens.</title>
        <authorList>
            <person name="Haridas S."/>
            <person name="Albert R."/>
            <person name="Binder M."/>
            <person name="Bloem J."/>
            <person name="Labutti K."/>
            <person name="Salamov A."/>
            <person name="Andreopoulos B."/>
            <person name="Baker S."/>
            <person name="Barry K."/>
            <person name="Bills G."/>
            <person name="Bluhm B."/>
            <person name="Cannon C."/>
            <person name="Castanera R."/>
            <person name="Culley D."/>
            <person name="Daum C."/>
            <person name="Ezra D."/>
            <person name="Gonzalez J."/>
            <person name="Henrissat B."/>
            <person name="Kuo A."/>
            <person name="Liang C."/>
            <person name="Lipzen A."/>
            <person name="Lutzoni F."/>
            <person name="Magnuson J."/>
            <person name="Mondo S."/>
            <person name="Nolan M."/>
            <person name="Ohm R."/>
            <person name="Pangilinan J."/>
            <person name="Park H.-J."/>
            <person name="Ramirez L."/>
            <person name="Alfaro M."/>
            <person name="Sun H."/>
            <person name="Tritt A."/>
            <person name="Yoshinaga Y."/>
            <person name="Zwiers L.-H."/>
            <person name="Turgeon B."/>
            <person name="Goodwin S."/>
            <person name="Spatafora J."/>
            <person name="Crous P."/>
            <person name="Grigoriev I."/>
        </authorList>
    </citation>
    <scope>NUCLEOTIDE SEQUENCE</scope>
    <source>
        <strain evidence="3">CBS 269.34</strain>
    </source>
</reference>
<evidence type="ECO:0000256" key="1">
    <source>
        <dbReference type="SAM" id="MobiDB-lite"/>
    </source>
</evidence>
<evidence type="ECO:0008006" key="5">
    <source>
        <dbReference type="Google" id="ProtNLM"/>
    </source>
</evidence>
<evidence type="ECO:0000256" key="2">
    <source>
        <dbReference type="SAM" id="Phobius"/>
    </source>
</evidence>
<keyword evidence="2" id="KW-0472">Membrane</keyword>
<keyword evidence="2" id="KW-1133">Transmembrane helix</keyword>
<feature type="region of interest" description="Disordered" evidence="1">
    <location>
        <begin position="281"/>
        <end position="305"/>
    </location>
</feature>
<dbReference type="EMBL" id="MU004194">
    <property type="protein sequence ID" value="KAF2492046.1"/>
    <property type="molecule type" value="Genomic_DNA"/>
</dbReference>
<dbReference type="Proteomes" id="UP000799750">
    <property type="component" value="Unassembled WGS sequence"/>
</dbReference>
<protein>
    <recommendedName>
        <fullName evidence="5">Peroxin-22-like protein Pex22-like-Penicillium chrysogenum</fullName>
    </recommendedName>
</protein>
<feature type="region of interest" description="Disordered" evidence="1">
    <location>
        <begin position="45"/>
        <end position="84"/>
    </location>
</feature>
<dbReference type="OrthoDB" id="5327700at2759"/>
<proteinExistence type="predicted"/>
<dbReference type="AlphaFoldDB" id="A0A6A6QJ59"/>
<keyword evidence="4" id="KW-1185">Reference proteome</keyword>
<sequence length="442" mass="47154">MSFSYDRYDRRQSSSRRTTFGYWVPLVFTVTVATAGVAAWIWSQREEDEDESDDADLSYGEDGDRAHPIPGPRDVAGSASQGVAHEEEGFLGRVQGAIRRTPSPQQAFDLVSKKAVAGVAAAGAAVGGVLSSIREEDKDAFDESSRWSEEQLIRRSVEAQSSQSASAVATHTSSFGASVRGGPQSTGVRRKTVVIVVSAEATLENMHEEEEQGAYHTEHASILSHIPEIDASKARVFVLIYSPSLTSQRTGSSGSYAAPPSLGSSYSALSTPAVTPGEELTQIAPHPESPYTPAQTATTPALSARDSDHSLWNSLHVQALRLVENPSMVMPFTTPTGHVHMLRHLAPDVVYIVDALSGDNGANVEQVKSWVGQVIVVVGADGAGLGGLVDTDDEGTGGEGRAYSRGHKWWESAEMVGLGKGVEVVDGARIREDVEKRVGDRD</sequence>